<reference evidence="2" key="1">
    <citation type="journal article" date="2022" name="Mol. Ecol. Resour.">
        <title>The genomes of chicory, endive, great burdock and yacon provide insights into Asteraceae palaeo-polyploidization history and plant inulin production.</title>
        <authorList>
            <person name="Fan W."/>
            <person name="Wang S."/>
            <person name="Wang H."/>
            <person name="Wang A."/>
            <person name="Jiang F."/>
            <person name="Liu H."/>
            <person name="Zhao H."/>
            <person name="Xu D."/>
            <person name="Zhang Y."/>
        </authorList>
    </citation>
    <scope>NUCLEOTIDE SEQUENCE [LARGE SCALE GENOMIC DNA]</scope>
    <source>
        <strain evidence="2">cv. Yunnan</strain>
    </source>
</reference>
<reference evidence="1 2" key="2">
    <citation type="journal article" date="2022" name="Mol. Ecol. Resour.">
        <title>The genomes of chicory, endive, great burdock and yacon provide insights into Asteraceae paleo-polyploidization history and plant inulin production.</title>
        <authorList>
            <person name="Fan W."/>
            <person name="Wang S."/>
            <person name="Wang H."/>
            <person name="Wang A."/>
            <person name="Jiang F."/>
            <person name="Liu H."/>
            <person name="Zhao H."/>
            <person name="Xu D."/>
            <person name="Zhang Y."/>
        </authorList>
    </citation>
    <scope>NUCLEOTIDE SEQUENCE [LARGE SCALE GENOMIC DNA]</scope>
    <source>
        <strain evidence="2">cv. Yunnan</strain>
        <tissue evidence="1">Leaves</tissue>
    </source>
</reference>
<evidence type="ECO:0000313" key="1">
    <source>
        <dbReference type="EMBL" id="KAI3762589.1"/>
    </source>
</evidence>
<dbReference type="EMBL" id="CM042034">
    <property type="protein sequence ID" value="KAI3762589.1"/>
    <property type="molecule type" value="Genomic_DNA"/>
</dbReference>
<name>A0ACB9EUQ7_9ASTR</name>
<dbReference type="Proteomes" id="UP001056120">
    <property type="component" value="Linkage Group LG17"/>
</dbReference>
<comment type="caution">
    <text evidence="1">The sequence shown here is derived from an EMBL/GenBank/DDBJ whole genome shotgun (WGS) entry which is preliminary data.</text>
</comment>
<evidence type="ECO:0000313" key="2">
    <source>
        <dbReference type="Proteomes" id="UP001056120"/>
    </source>
</evidence>
<gene>
    <name evidence="1" type="ORF">L1987_53024</name>
</gene>
<organism evidence="1 2">
    <name type="scientific">Smallanthus sonchifolius</name>
    <dbReference type="NCBI Taxonomy" id="185202"/>
    <lineage>
        <taxon>Eukaryota</taxon>
        <taxon>Viridiplantae</taxon>
        <taxon>Streptophyta</taxon>
        <taxon>Embryophyta</taxon>
        <taxon>Tracheophyta</taxon>
        <taxon>Spermatophyta</taxon>
        <taxon>Magnoliopsida</taxon>
        <taxon>eudicotyledons</taxon>
        <taxon>Gunneridae</taxon>
        <taxon>Pentapetalae</taxon>
        <taxon>asterids</taxon>
        <taxon>campanulids</taxon>
        <taxon>Asterales</taxon>
        <taxon>Asteraceae</taxon>
        <taxon>Asteroideae</taxon>
        <taxon>Heliantheae alliance</taxon>
        <taxon>Millerieae</taxon>
        <taxon>Smallanthus</taxon>
    </lineage>
</organism>
<proteinExistence type="predicted"/>
<protein>
    <submittedName>
        <fullName evidence="1">Uncharacterized protein</fullName>
    </submittedName>
</protein>
<sequence length="113" mass="12915">MDLIFSRFVGKAKAGKLCAEIEALCYRPQSLLFSPNARMVVSKNTALAFKSYRNQAQVLVKNLAFGRCFYAIFASKMELQSVCGQLAAEQSRCFKLEFIISIQVSSYRIRWLW</sequence>
<keyword evidence="2" id="KW-1185">Reference proteome</keyword>
<accession>A0ACB9EUQ7</accession>